<sequence>MVSIFWWSQSVELASIRSETLRSLRAFGAVSLAFLQTPVLSQSRFYKRRQLLGSKTVTTKLTSKSPKKKNVENFFDKYFFEIDSSLRKALRRKRESSDKSPKRIVTQRPNTCSARSLRGDRVRAKAQSLRSDRTSIPLGRYVATKLEQELGRYVTTELEPELGCYVATGLEPELIRYIATELEPKIGRYVATELFRNVDTT</sequence>
<dbReference type="Proteomes" id="UP000712281">
    <property type="component" value="Unassembled WGS sequence"/>
</dbReference>
<name>A0A8S9KYJ8_BRACR</name>
<comment type="caution">
    <text evidence="1">The sequence shown here is derived from an EMBL/GenBank/DDBJ whole genome shotgun (WGS) entry which is preliminary data.</text>
</comment>
<dbReference type="EMBL" id="QGKW02000717">
    <property type="protein sequence ID" value="KAF2600174.1"/>
    <property type="molecule type" value="Genomic_DNA"/>
</dbReference>
<evidence type="ECO:0000313" key="1">
    <source>
        <dbReference type="EMBL" id="KAF2600174.1"/>
    </source>
</evidence>
<proteinExistence type="predicted"/>
<accession>A0A8S9KYJ8</accession>
<dbReference type="AlphaFoldDB" id="A0A8S9KYJ8"/>
<reference evidence="1" key="1">
    <citation type="submission" date="2019-12" db="EMBL/GenBank/DDBJ databases">
        <title>Genome sequencing and annotation of Brassica cretica.</title>
        <authorList>
            <person name="Studholme D.J."/>
            <person name="Sarris P.F."/>
        </authorList>
    </citation>
    <scope>NUCLEOTIDE SEQUENCE</scope>
    <source>
        <strain evidence="1">PFS-001/15</strain>
        <tissue evidence="1">Leaf</tissue>
    </source>
</reference>
<organism evidence="1 2">
    <name type="scientific">Brassica cretica</name>
    <name type="common">Mustard</name>
    <dbReference type="NCBI Taxonomy" id="69181"/>
    <lineage>
        <taxon>Eukaryota</taxon>
        <taxon>Viridiplantae</taxon>
        <taxon>Streptophyta</taxon>
        <taxon>Embryophyta</taxon>
        <taxon>Tracheophyta</taxon>
        <taxon>Spermatophyta</taxon>
        <taxon>Magnoliopsida</taxon>
        <taxon>eudicotyledons</taxon>
        <taxon>Gunneridae</taxon>
        <taxon>Pentapetalae</taxon>
        <taxon>rosids</taxon>
        <taxon>malvids</taxon>
        <taxon>Brassicales</taxon>
        <taxon>Brassicaceae</taxon>
        <taxon>Brassiceae</taxon>
        <taxon>Brassica</taxon>
    </lineage>
</organism>
<protein>
    <submittedName>
        <fullName evidence="1">Uncharacterized protein</fullName>
    </submittedName>
</protein>
<evidence type="ECO:0000313" key="2">
    <source>
        <dbReference type="Proteomes" id="UP000712281"/>
    </source>
</evidence>
<gene>
    <name evidence="1" type="ORF">F2Q68_00011742</name>
</gene>